<reference evidence="2 3" key="1">
    <citation type="journal article" date="2013" name="PLoS ONE">
        <title>Predicting the Proteins of Angomonas deanei, Strigomonas culicis and Their Respective Endosymbionts Reveals New Aspects of the Trypanosomatidae Family.</title>
        <authorList>
            <person name="Motta M.C."/>
            <person name="Martins A.C."/>
            <person name="de Souza S.S."/>
            <person name="Catta-Preta C.M."/>
            <person name="Silva R."/>
            <person name="Klein C.C."/>
            <person name="de Almeida L.G."/>
            <person name="de Lima Cunha O."/>
            <person name="Ciapina L.P."/>
            <person name="Brocchi M."/>
            <person name="Colabardini A.C."/>
            <person name="de Araujo Lima B."/>
            <person name="Machado C.R."/>
            <person name="de Almeida Soares C.M."/>
            <person name="Probst C.M."/>
            <person name="de Menezes C.B."/>
            <person name="Thompson C.E."/>
            <person name="Bartholomeu D.C."/>
            <person name="Gradia D.F."/>
            <person name="Pavoni D.P."/>
            <person name="Grisard E.C."/>
            <person name="Fantinatti-Garboggini F."/>
            <person name="Marchini F.K."/>
            <person name="Rodrigues-Luiz G.F."/>
            <person name="Wagner G."/>
            <person name="Goldman G.H."/>
            <person name="Fietto J.L."/>
            <person name="Elias M.C."/>
            <person name="Goldman M.H."/>
            <person name="Sagot M.F."/>
            <person name="Pereira M."/>
            <person name="Stoco P.H."/>
            <person name="de Mendonca-Neto R.P."/>
            <person name="Teixeira S.M."/>
            <person name="Maciel T.E."/>
            <person name="de Oliveira Mendes T.A."/>
            <person name="Urmenyi T.P."/>
            <person name="de Souza W."/>
            <person name="Schenkman S."/>
            <person name="de Vasconcelos A.T."/>
        </authorList>
    </citation>
    <scope>NUCLEOTIDE SEQUENCE [LARGE SCALE GENOMIC DNA]</scope>
</reference>
<dbReference type="EMBL" id="ATMH01003579">
    <property type="protein sequence ID" value="EPY31188.1"/>
    <property type="molecule type" value="Genomic_DNA"/>
</dbReference>
<gene>
    <name evidence="2" type="ORF">STCU_03579</name>
</gene>
<dbReference type="AlphaFoldDB" id="S9UQP5"/>
<feature type="region of interest" description="Disordered" evidence="1">
    <location>
        <begin position="598"/>
        <end position="635"/>
    </location>
</feature>
<accession>S9UQP5</accession>
<feature type="region of interest" description="Disordered" evidence="1">
    <location>
        <begin position="1"/>
        <end position="51"/>
    </location>
</feature>
<organism evidence="2 3">
    <name type="scientific">Strigomonas culicis</name>
    <dbReference type="NCBI Taxonomy" id="28005"/>
    <lineage>
        <taxon>Eukaryota</taxon>
        <taxon>Discoba</taxon>
        <taxon>Euglenozoa</taxon>
        <taxon>Kinetoplastea</taxon>
        <taxon>Metakinetoplastina</taxon>
        <taxon>Trypanosomatida</taxon>
        <taxon>Trypanosomatidae</taxon>
        <taxon>Strigomonadinae</taxon>
        <taxon>Strigomonas</taxon>
    </lineage>
</organism>
<evidence type="ECO:0000256" key="1">
    <source>
        <dbReference type="SAM" id="MobiDB-lite"/>
    </source>
</evidence>
<name>S9UQP5_9TRYP</name>
<proteinExistence type="predicted"/>
<comment type="caution">
    <text evidence="2">The sequence shown here is derived from an EMBL/GenBank/DDBJ whole genome shotgun (WGS) entry which is preliminary data.</text>
</comment>
<protein>
    <submittedName>
        <fullName evidence="2">Myo-inositol-1-phosphate synthase</fullName>
    </submittedName>
</protein>
<feature type="compositionally biased region" description="Polar residues" evidence="1">
    <location>
        <begin position="12"/>
        <end position="29"/>
    </location>
</feature>
<dbReference type="Proteomes" id="UP000015354">
    <property type="component" value="Unassembled WGS sequence"/>
</dbReference>
<keyword evidence="3" id="KW-1185">Reference proteome</keyword>
<feature type="compositionally biased region" description="Basic residues" evidence="1">
    <location>
        <begin position="42"/>
        <end position="51"/>
    </location>
</feature>
<sequence>MWSKTKKKRMRGNSTARGQSNCRKQNETLLGSGGESVAQSKKEKKKKKKKKEEKKSCLELEFIHIYTLQGAARALLQRGTLVLRAEEGHAALQQHVVLRRQTHQRTQHVLDGLLLAVEGVDDGGALRHLRRLQQVGQQGEDGLHVLVRLLRALLRGDGHTLHQLRQDDEVDDEGGREQRVLAGVVQHDGLLAAHEDGEGVLVQSALAVADVRQVLDDDAVVRLGRALGEEDLVRGDHVVHDVALGDLLRAELARGGQVVPVVVAEMVVAGNALRLDAGADEELDERRLHLGLAALEVVTADEDLVVVRQLDETAAQRVLRGAVDVAAALQHRGERVQQRRGELRLVALDGGNEVVGRVVDAHLVLAEALRVGGPEHNHLVELVGRLEVADVRAYLLHGLPLARRADDVVRALLLVARDEVEVEERGQGHQGLHAVVQRVLQLHVEDAGAAHGITQVHAAAVPAAHHEVVGVHHGHDGVQRDVGLLHVAGHTQVDSAGLRDGTKVVGLLHAALRAPGDTKLVGENASGQRAAVVAAPADEHGAHTRHLAVRAERKAGVDGLDLDRAVAGPVHARVVVDVLGLDRAIGVLDLVALHTNRGHVGKEGGGGDRRRIENKNDSSKPFRGRRREWNGEEPS</sequence>
<feature type="compositionally biased region" description="Basic and acidic residues" evidence="1">
    <location>
        <begin position="600"/>
        <end position="620"/>
    </location>
</feature>
<evidence type="ECO:0000313" key="2">
    <source>
        <dbReference type="EMBL" id="EPY31188.1"/>
    </source>
</evidence>
<evidence type="ECO:0000313" key="3">
    <source>
        <dbReference type="Proteomes" id="UP000015354"/>
    </source>
</evidence>
<feature type="compositionally biased region" description="Basic residues" evidence="1">
    <location>
        <begin position="1"/>
        <end position="11"/>
    </location>
</feature>
<dbReference type="OrthoDB" id="10666123at2759"/>